<dbReference type="SUPFAM" id="SSF51735">
    <property type="entry name" value="NAD(P)-binding Rossmann-fold domains"/>
    <property type="match status" value="1"/>
</dbReference>
<dbReference type="Gene3D" id="3.30.1780.10">
    <property type="entry name" value="ornithine cyclodeaminase, domain 1"/>
    <property type="match status" value="1"/>
</dbReference>
<sequence length="363" mass="39813">MSSIRILTASTVDNILSKLSPESALSSQAHVFKHFSKPSPKPKKQQYDLIQTPHRITVNSEETTMLFMPARAPTISNSTFESSTTTSIKIVSLPQKSNDGLPGTTLILDEKNGKVKAIVNAKKLTALRNACGSALFLQQFPNPTPPKHLILFGSGEQCNSHTILFLKLWPSIEKVTFIIRSETIRSNSLITNLSNQFPNVEIKSSIHSSSDSKGLNELIKQGDIIITATPSNEPLFKSNDEIPKKGTRLILIGSYKPTMHEIDTALIKKSSIIVDSKDACLIESGELIDAKIEKEDLIELGEVLNEEGQNNDKKKIVLDKVGGEEGIIIFKSVGLGIQDVAITKLVLEEAERLNLGSIVENYD</sequence>
<evidence type="ECO:0000313" key="4">
    <source>
        <dbReference type="Proteomes" id="UP000094020"/>
    </source>
</evidence>
<dbReference type="Proteomes" id="UP000094020">
    <property type="component" value="Chromosome 1"/>
</dbReference>
<evidence type="ECO:0000313" key="2">
    <source>
        <dbReference type="EMBL" id="OCF53210.1"/>
    </source>
</evidence>
<evidence type="ECO:0000256" key="1">
    <source>
        <dbReference type="ARBA" id="ARBA00008903"/>
    </source>
</evidence>
<gene>
    <name evidence="2" type="ORF">I206_00511</name>
    <name evidence="3" type="ORF">I206_100816</name>
</gene>
<organism evidence="2">
    <name type="scientific">Kwoniella pini CBS 10737</name>
    <dbReference type="NCBI Taxonomy" id="1296096"/>
    <lineage>
        <taxon>Eukaryota</taxon>
        <taxon>Fungi</taxon>
        <taxon>Dikarya</taxon>
        <taxon>Basidiomycota</taxon>
        <taxon>Agaricomycotina</taxon>
        <taxon>Tremellomycetes</taxon>
        <taxon>Tremellales</taxon>
        <taxon>Cryptococcaceae</taxon>
        <taxon>Kwoniella</taxon>
    </lineage>
</organism>
<dbReference type="AlphaFoldDB" id="A0A1B9ICY6"/>
<keyword evidence="4" id="KW-1185">Reference proteome</keyword>
<accession>A0A1B9ICY6</accession>
<name>A0A1B9ICY6_9TREE</name>
<dbReference type="Gene3D" id="3.40.50.720">
    <property type="entry name" value="NAD(P)-binding Rossmann-like Domain"/>
    <property type="match status" value="1"/>
</dbReference>
<dbReference type="InterPro" id="IPR023401">
    <property type="entry name" value="ODC_N"/>
</dbReference>
<dbReference type="PANTHER" id="PTHR13812:SF19">
    <property type="entry name" value="KETIMINE REDUCTASE MU-CRYSTALLIN"/>
    <property type="match status" value="1"/>
</dbReference>
<protein>
    <recommendedName>
        <fullName evidence="5">Ornithine cyclodeaminase</fullName>
    </recommendedName>
</protein>
<reference evidence="3" key="4">
    <citation type="submission" date="2024-02" db="EMBL/GenBank/DDBJ databases">
        <title>Comparative genomics of Cryptococcus and Kwoniella reveals pathogenesis evolution and contrasting modes of karyotype evolution via chromosome fusion or intercentromeric recombination.</title>
        <authorList>
            <person name="Coelho M.A."/>
            <person name="David-Palma M."/>
            <person name="Shea T."/>
            <person name="Bowers K."/>
            <person name="McGinley-Smith S."/>
            <person name="Mohammad A.W."/>
            <person name="Gnirke A."/>
            <person name="Yurkov A.M."/>
            <person name="Nowrousian M."/>
            <person name="Sun S."/>
            <person name="Cuomo C.A."/>
            <person name="Heitman J."/>
        </authorList>
    </citation>
    <scope>NUCLEOTIDE SEQUENCE</scope>
    <source>
        <strain evidence="3">CBS 10737</strain>
    </source>
</reference>
<reference evidence="3" key="2">
    <citation type="submission" date="2013-07" db="EMBL/GenBank/DDBJ databases">
        <authorList>
            <consortium name="The Broad Institute Genome Sequencing Platform"/>
            <person name="Cuomo C."/>
            <person name="Litvintseva A."/>
            <person name="Chen Y."/>
            <person name="Heitman J."/>
            <person name="Sun S."/>
            <person name="Springer D."/>
            <person name="Dromer F."/>
            <person name="Young S.K."/>
            <person name="Zeng Q."/>
            <person name="Gargeya S."/>
            <person name="Fitzgerald M."/>
            <person name="Abouelleil A."/>
            <person name="Alvarado L."/>
            <person name="Berlin A.M."/>
            <person name="Chapman S.B."/>
            <person name="Dewar J."/>
            <person name="Goldberg J."/>
            <person name="Griggs A."/>
            <person name="Gujja S."/>
            <person name="Hansen M."/>
            <person name="Howarth C."/>
            <person name="Imamovic A."/>
            <person name="Larimer J."/>
            <person name="McCowan C."/>
            <person name="Murphy C."/>
            <person name="Pearson M."/>
            <person name="Priest M."/>
            <person name="Roberts A."/>
            <person name="Saif S."/>
            <person name="Shea T."/>
            <person name="Sykes S."/>
            <person name="Wortman J."/>
            <person name="Nusbaum C."/>
            <person name="Birren B."/>
        </authorList>
    </citation>
    <scope>NUCLEOTIDE SEQUENCE</scope>
    <source>
        <strain evidence="3">CBS 10737</strain>
    </source>
</reference>
<evidence type="ECO:0008006" key="5">
    <source>
        <dbReference type="Google" id="ProtNLM"/>
    </source>
</evidence>
<dbReference type="STRING" id="1296096.A0A1B9ICY6"/>
<dbReference type="EMBL" id="KI894007">
    <property type="protein sequence ID" value="OCF53210.1"/>
    <property type="molecule type" value="Genomic_DNA"/>
</dbReference>
<dbReference type="GeneID" id="30168880"/>
<evidence type="ECO:0000313" key="3">
    <source>
        <dbReference type="EMBL" id="WWC66909.1"/>
    </source>
</evidence>
<proteinExistence type="inferred from homology"/>
<dbReference type="PANTHER" id="PTHR13812">
    <property type="entry name" value="KETIMINE REDUCTASE MU-CRYSTALLIN"/>
    <property type="match status" value="1"/>
</dbReference>
<dbReference type="OrthoDB" id="41492at2759"/>
<dbReference type="RefSeq" id="XP_019014429.1">
    <property type="nucleotide sequence ID" value="XM_019152291.1"/>
</dbReference>
<dbReference type="Pfam" id="PF02423">
    <property type="entry name" value="OCD_Mu_crystall"/>
    <property type="match status" value="1"/>
</dbReference>
<comment type="similarity">
    <text evidence="1">Belongs to the ornithine cyclodeaminase/mu-crystallin family.</text>
</comment>
<dbReference type="KEGG" id="kpin:30168880"/>
<dbReference type="InterPro" id="IPR036291">
    <property type="entry name" value="NAD(P)-bd_dom_sf"/>
</dbReference>
<reference evidence="2" key="3">
    <citation type="submission" date="2016-07" db="EMBL/GenBank/DDBJ databases">
        <title>Evolution of pathogenesis and genome organization in the Tremellales.</title>
        <authorList>
            <person name="Cuomo C."/>
            <person name="Litvintseva A."/>
            <person name="Heitman J."/>
            <person name="Chen Y."/>
            <person name="Sun S."/>
            <person name="Springer D."/>
            <person name="Dromer F."/>
            <person name="Young S."/>
            <person name="Zeng Q."/>
            <person name="Chapman S."/>
            <person name="Gujja S."/>
            <person name="Saif S."/>
            <person name="Birren B."/>
        </authorList>
    </citation>
    <scope>NUCLEOTIDE SEQUENCE</scope>
    <source>
        <strain evidence="2">CBS 10737</strain>
    </source>
</reference>
<dbReference type="InterPro" id="IPR003462">
    <property type="entry name" value="ODC_Mu_crystall"/>
</dbReference>
<dbReference type="GO" id="GO:0005737">
    <property type="term" value="C:cytoplasm"/>
    <property type="evidence" value="ECO:0007669"/>
    <property type="project" value="TreeGrafter"/>
</dbReference>
<reference evidence="2" key="1">
    <citation type="submission" date="2013-07" db="EMBL/GenBank/DDBJ databases">
        <title>The Genome Sequence of Cryptococcus pinus CBS10737.</title>
        <authorList>
            <consortium name="The Broad Institute Genome Sequencing Platform"/>
            <person name="Cuomo C."/>
            <person name="Litvintseva A."/>
            <person name="Chen Y."/>
            <person name="Heitman J."/>
            <person name="Sun S."/>
            <person name="Springer D."/>
            <person name="Dromer F."/>
            <person name="Young S.K."/>
            <person name="Zeng Q."/>
            <person name="Gargeya S."/>
            <person name="Fitzgerald M."/>
            <person name="Abouelleil A."/>
            <person name="Alvarado L."/>
            <person name="Berlin A.M."/>
            <person name="Chapman S.B."/>
            <person name="Dewar J."/>
            <person name="Goldberg J."/>
            <person name="Griggs A."/>
            <person name="Gujja S."/>
            <person name="Hansen M."/>
            <person name="Howarth C."/>
            <person name="Imamovic A."/>
            <person name="Larimer J."/>
            <person name="McCowan C."/>
            <person name="Murphy C."/>
            <person name="Pearson M."/>
            <person name="Priest M."/>
            <person name="Roberts A."/>
            <person name="Saif S."/>
            <person name="Shea T."/>
            <person name="Sykes S."/>
            <person name="Wortman J."/>
            <person name="Nusbaum C."/>
            <person name="Birren B."/>
        </authorList>
    </citation>
    <scope>NUCLEOTIDE SEQUENCE [LARGE SCALE GENOMIC DNA]</scope>
    <source>
        <strain evidence="2">CBS 10737</strain>
    </source>
</reference>
<dbReference type="EMBL" id="CP144519">
    <property type="protein sequence ID" value="WWC66909.1"/>
    <property type="molecule type" value="Genomic_DNA"/>
</dbReference>